<dbReference type="Proteomes" id="UP000735302">
    <property type="component" value="Unassembled WGS sequence"/>
</dbReference>
<evidence type="ECO:0000313" key="1">
    <source>
        <dbReference type="EMBL" id="GFN87263.1"/>
    </source>
</evidence>
<sequence>MKLICFIVSSPFPQNWVCRYIWIWVTEKSKRLTTSRLEIPQEMTNSKISTLPKNKGDTGNFSKRNSDALHFFENQLETFARVILRRHGRKSPIGKPVSFQT</sequence>
<gene>
    <name evidence="1" type="ORF">PoB_001376900</name>
</gene>
<accession>A0AAV3YZQ7</accession>
<dbReference type="EMBL" id="BLXT01001679">
    <property type="protein sequence ID" value="GFN87263.1"/>
    <property type="molecule type" value="Genomic_DNA"/>
</dbReference>
<dbReference type="AlphaFoldDB" id="A0AAV3YZQ7"/>
<reference evidence="1 2" key="1">
    <citation type="journal article" date="2021" name="Elife">
        <title>Chloroplast acquisition without the gene transfer in kleptoplastic sea slugs, Plakobranchus ocellatus.</title>
        <authorList>
            <person name="Maeda T."/>
            <person name="Takahashi S."/>
            <person name="Yoshida T."/>
            <person name="Shimamura S."/>
            <person name="Takaki Y."/>
            <person name="Nagai Y."/>
            <person name="Toyoda A."/>
            <person name="Suzuki Y."/>
            <person name="Arimoto A."/>
            <person name="Ishii H."/>
            <person name="Satoh N."/>
            <person name="Nishiyama T."/>
            <person name="Hasebe M."/>
            <person name="Maruyama T."/>
            <person name="Minagawa J."/>
            <person name="Obokata J."/>
            <person name="Shigenobu S."/>
        </authorList>
    </citation>
    <scope>NUCLEOTIDE SEQUENCE [LARGE SCALE GENOMIC DNA]</scope>
</reference>
<comment type="caution">
    <text evidence="1">The sequence shown here is derived from an EMBL/GenBank/DDBJ whole genome shotgun (WGS) entry which is preliminary data.</text>
</comment>
<name>A0AAV3YZQ7_9GAST</name>
<protein>
    <submittedName>
        <fullName evidence="1">Uncharacterized protein</fullName>
    </submittedName>
</protein>
<organism evidence="1 2">
    <name type="scientific">Plakobranchus ocellatus</name>
    <dbReference type="NCBI Taxonomy" id="259542"/>
    <lineage>
        <taxon>Eukaryota</taxon>
        <taxon>Metazoa</taxon>
        <taxon>Spiralia</taxon>
        <taxon>Lophotrochozoa</taxon>
        <taxon>Mollusca</taxon>
        <taxon>Gastropoda</taxon>
        <taxon>Heterobranchia</taxon>
        <taxon>Euthyneura</taxon>
        <taxon>Panpulmonata</taxon>
        <taxon>Sacoglossa</taxon>
        <taxon>Placobranchoidea</taxon>
        <taxon>Plakobranchidae</taxon>
        <taxon>Plakobranchus</taxon>
    </lineage>
</organism>
<evidence type="ECO:0000313" key="2">
    <source>
        <dbReference type="Proteomes" id="UP000735302"/>
    </source>
</evidence>
<proteinExistence type="predicted"/>
<keyword evidence="2" id="KW-1185">Reference proteome</keyword>